<comment type="caution">
    <text evidence="2">The sequence shown here is derived from an EMBL/GenBank/DDBJ whole genome shotgun (WGS) entry which is preliminary data.</text>
</comment>
<reference evidence="2 3" key="1">
    <citation type="submission" date="2017-09" db="EMBL/GenBank/DDBJ databases">
        <title>Depth-based differentiation of microbial function through sediment-hosted aquifers and enrichment of novel symbionts in the deep terrestrial subsurface.</title>
        <authorList>
            <person name="Probst A.J."/>
            <person name="Ladd B."/>
            <person name="Jarett J.K."/>
            <person name="Geller-Mcgrath D.E."/>
            <person name="Sieber C.M."/>
            <person name="Emerson J.B."/>
            <person name="Anantharaman K."/>
            <person name="Thomas B.C."/>
            <person name="Malmstrom R."/>
            <person name="Stieglmeier M."/>
            <person name="Klingl A."/>
            <person name="Woyke T."/>
            <person name="Ryan C.M."/>
            <person name="Banfield J.F."/>
        </authorList>
    </citation>
    <scope>NUCLEOTIDE SEQUENCE [LARGE SCALE GENOMIC DNA]</scope>
    <source>
        <strain evidence="2">CG11_big_fil_rev_8_21_14_0_20_45_26</strain>
    </source>
</reference>
<sequence>MNQEESLKRQQIELARAKKVFTKLLKEEKNEVRFQKMRPYERLVEQALTAEEVRLLQKQAISDADKEYAVLRLQQAEIKKDAIRRKLEVIIWMIGVLACAVIYSTGFEEIFYYQMKDGAYVQSQQYEGKELIVGETGAPVIYSHKERKFRSDDIVRIAAMVIIIGFCIMNSVLAEKDN</sequence>
<organism evidence="2 3">
    <name type="scientific">Candidatus Abzuiibacterium crystallinum</name>
    <dbReference type="NCBI Taxonomy" id="1974748"/>
    <lineage>
        <taxon>Bacteria</taxon>
        <taxon>Pseudomonadati</taxon>
        <taxon>Candidatus Omnitrophota</taxon>
        <taxon>Candidatus Abzuiibacterium</taxon>
    </lineage>
</organism>
<keyword evidence="1" id="KW-0812">Transmembrane</keyword>
<keyword evidence="1" id="KW-0472">Membrane</keyword>
<name>A0A2H0LKU9_9BACT</name>
<dbReference type="Proteomes" id="UP000230859">
    <property type="component" value="Unassembled WGS sequence"/>
</dbReference>
<gene>
    <name evidence="2" type="ORF">COV74_10650</name>
</gene>
<dbReference type="AlphaFoldDB" id="A0A2H0LKU9"/>
<keyword evidence="1" id="KW-1133">Transmembrane helix</keyword>
<accession>A0A2H0LKU9</accession>
<feature type="transmembrane region" description="Helical" evidence="1">
    <location>
        <begin position="89"/>
        <end position="107"/>
    </location>
</feature>
<evidence type="ECO:0000313" key="2">
    <source>
        <dbReference type="EMBL" id="PIQ85048.1"/>
    </source>
</evidence>
<feature type="transmembrane region" description="Helical" evidence="1">
    <location>
        <begin position="154"/>
        <end position="173"/>
    </location>
</feature>
<dbReference type="EMBL" id="PCVY01000076">
    <property type="protein sequence ID" value="PIQ85048.1"/>
    <property type="molecule type" value="Genomic_DNA"/>
</dbReference>
<evidence type="ECO:0000256" key="1">
    <source>
        <dbReference type="SAM" id="Phobius"/>
    </source>
</evidence>
<proteinExistence type="predicted"/>
<evidence type="ECO:0000313" key="3">
    <source>
        <dbReference type="Proteomes" id="UP000230859"/>
    </source>
</evidence>
<protein>
    <submittedName>
        <fullName evidence="2">Uncharacterized protein</fullName>
    </submittedName>
</protein>